<dbReference type="Pfam" id="PF07717">
    <property type="entry name" value="OB_NTP_bind"/>
    <property type="match status" value="1"/>
</dbReference>
<dbReference type="InterPro" id="IPR011709">
    <property type="entry name" value="DEAD-box_helicase_OB_fold"/>
</dbReference>
<evidence type="ECO:0000256" key="6">
    <source>
        <dbReference type="ARBA" id="ARBA00022884"/>
    </source>
</evidence>
<dbReference type="Gene3D" id="1.20.120.1080">
    <property type="match status" value="1"/>
</dbReference>
<evidence type="ECO:0000259" key="9">
    <source>
        <dbReference type="PROSITE" id="PS51192"/>
    </source>
</evidence>
<dbReference type="GO" id="GO:0005737">
    <property type="term" value="C:cytoplasm"/>
    <property type="evidence" value="ECO:0007669"/>
    <property type="project" value="TreeGrafter"/>
</dbReference>
<dbReference type="Pfam" id="PF00271">
    <property type="entry name" value="Helicase_C"/>
    <property type="match status" value="1"/>
</dbReference>
<feature type="compositionally biased region" description="Acidic residues" evidence="8">
    <location>
        <begin position="1094"/>
        <end position="1112"/>
    </location>
</feature>
<dbReference type="GO" id="GO:0051880">
    <property type="term" value="F:G-quadruplex DNA binding"/>
    <property type="evidence" value="ECO:0007669"/>
    <property type="project" value="TreeGrafter"/>
</dbReference>
<proteinExistence type="predicted"/>
<accession>A0A1B6EDU7</accession>
<dbReference type="EMBL" id="GEDC01001254">
    <property type="protein sequence ID" value="JAS36044.1"/>
    <property type="molecule type" value="Transcribed_RNA"/>
</dbReference>
<feature type="domain" description="Helicase ATP-binding" evidence="9">
    <location>
        <begin position="315"/>
        <end position="484"/>
    </location>
</feature>
<evidence type="ECO:0000259" key="10">
    <source>
        <dbReference type="PROSITE" id="PS51194"/>
    </source>
</evidence>
<evidence type="ECO:0000256" key="3">
    <source>
        <dbReference type="ARBA" id="ARBA00022801"/>
    </source>
</evidence>
<feature type="compositionally biased region" description="Basic residues" evidence="8">
    <location>
        <begin position="10"/>
        <end position="25"/>
    </location>
</feature>
<evidence type="ECO:0000256" key="8">
    <source>
        <dbReference type="SAM" id="MobiDB-lite"/>
    </source>
</evidence>
<dbReference type="SMART" id="SM00487">
    <property type="entry name" value="DEXDc"/>
    <property type="match status" value="1"/>
</dbReference>
<evidence type="ECO:0000256" key="5">
    <source>
        <dbReference type="ARBA" id="ARBA00022840"/>
    </source>
</evidence>
<gene>
    <name evidence="11" type="ORF">g.23030</name>
</gene>
<feature type="region of interest" description="Disordered" evidence="8">
    <location>
        <begin position="1"/>
        <end position="118"/>
    </location>
</feature>
<keyword evidence="6" id="KW-0694">RNA-binding</keyword>
<dbReference type="Pfam" id="PF26026">
    <property type="entry name" value="RNA_hel_CTD"/>
    <property type="match status" value="1"/>
</dbReference>
<evidence type="ECO:0000256" key="7">
    <source>
        <dbReference type="ARBA" id="ARBA00047984"/>
    </source>
</evidence>
<dbReference type="Pfam" id="PF21010">
    <property type="entry name" value="HA2_C"/>
    <property type="match status" value="1"/>
</dbReference>
<dbReference type="PROSITE" id="PS51192">
    <property type="entry name" value="HELICASE_ATP_BIND_1"/>
    <property type="match status" value="1"/>
</dbReference>
<dbReference type="GO" id="GO:0003678">
    <property type="term" value="F:DNA helicase activity"/>
    <property type="evidence" value="ECO:0007669"/>
    <property type="project" value="TreeGrafter"/>
</dbReference>
<organism evidence="11">
    <name type="scientific">Clastoptera arizonana</name>
    <name type="common">Arizona spittle bug</name>
    <dbReference type="NCBI Taxonomy" id="38151"/>
    <lineage>
        <taxon>Eukaryota</taxon>
        <taxon>Metazoa</taxon>
        <taxon>Ecdysozoa</taxon>
        <taxon>Arthropoda</taxon>
        <taxon>Hexapoda</taxon>
        <taxon>Insecta</taxon>
        <taxon>Pterygota</taxon>
        <taxon>Neoptera</taxon>
        <taxon>Paraneoptera</taxon>
        <taxon>Hemiptera</taxon>
        <taxon>Auchenorrhyncha</taxon>
        <taxon>Cercopoidea</taxon>
        <taxon>Clastopteridae</taxon>
        <taxon>Clastoptera</taxon>
    </lineage>
</organism>
<feature type="compositionally biased region" description="Basic and acidic residues" evidence="8">
    <location>
        <begin position="57"/>
        <end position="71"/>
    </location>
</feature>
<feature type="compositionally biased region" description="Polar residues" evidence="8">
    <location>
        <begin position="72"/>
        <end position="86"/>
    </location>
</feature>
<dbReference type="FunFam" id="1.20.120.1080:FF:000002">
    <property type="entry name" value="Putative ATP-dependent RNA helicase DHX36"/>
    <property type="match status" value="1"/>
</dbReference>
<dbReference type="InterPro" id="IPR027417">
    <property type="entry name" value="P-loop_NTPase"/>
</dbReference>
<dbReference type="SUPFAM" id="SSF52540">
    <property type="entry name" value="P-loop containing nucleoside triphosphate hydrolases"/>
    <property type="match status" value="1"/>
</dbReference>
<feature type="compositionally biased region" description="Basic and acidic residues" evidence="8">
    <location>
        <begin position="93"/>
        <end position="103"/>
    </location>
</feature>
<keyword evidence="4" id="KW-0347">Helicase</keyword>
<feature type="region of interest" description="Disordered" evidence="8">
    <location>
        <begin position="1093"/>
        <end position="1112"/>
    </location>
</feature>
<keyword evidence="5" id="KW-0067">ATP-binding</keyword>
<keyword evidence="2" id="KW-0547">Nucleotide-binding</keyword>
<dbReference type="InterPro" id="IPR001650">
    <property type="entry name" value="Helicase_C-like"/>
</dbReference>
<dbReference type="PROSITE" id="PS51194">
    <property type="entry name" value="HELICASE_CTER"/>
    <property type="match status" value="1"/>
</dbReference>
<dbReference type="PROSITE" id="PS00690">
    <property type="entry name" value="DEAH_ATP_HELICASE"/>
    <property type="match status" value="1"/>
</dbReference>
<protein>
    <recommendedName>
        <fullName evidence="1">RNA helicase</fullName>
        <ecNumber evidence="1">3.6.4.13</ecNumber>
    </recommendedName>
</protein>
<dbReference type="AlphaFoldDB" id="A0A1B6EDU7"/>
<dbReference type="InterPro" id="IPR059023">
    <property type="entry name" value="RNA_hel_CTD"/>
</dbReference>
<sequence>MSFRNNGRAVRGRKQFRPKREKRRLLPFGSNMAENFRGAFQRLASQLTDDDTDNDEERQSQEIRSLHHHENVPSSSNFSALPSDSNFIGMESRSTRHRSEMQSRKSHPKGLKGKEIGLWYRDRDRNKNLNKSEKKEKKKKCEVIEIYLDEEDEKQIREMLNSIKTEFPHPIQKAIPKFDAMSDSEDEAAAMDSDSDLINETNPDDWKEVTNVKRKSDKSIKQEFSKSKEVKLQSANAKYEHLEESAFKKKFLRSITGTIEKNVMDSLNTKKLVRNPELDKQMVNKLNSKIKSYEFQSMLSYRKKLPAFKMMKEISDTITSNQVVVISGETGCGKTTQVAQFILDNEIQMGNGSITYIVCTQPRRISAISVAERVAEERCEVIGMNSVGYQIRLESKLPNSRGAILYCTTGILLKKLAEDPALLDVSHLILDEIHERDTLSDFVITILKDVLPKRSDLKLILMSASLNAESFSRYYNNCAMLHIPGITFEVKQYYLEDVLEMTKYGGRLKEKISVTSKRNRKKKQEQQDYSNMIEPYIRLCELEKKYSKTTLKLLENMNIEEIDLEMIVDLVEYICYNKNDGAILIFLPGWDKISQLHSLLQESQLLKRKQCLFIPLHSMISTMQQKSAFKRPGRGVRKIIISTNIAETSITIDDIVYVIDSGKTKMKNFDVLNNITTLKEEWVSLANATQRKGRAGRVRKGECYHLFSRAREQELASYPLPELMRTRLEEVILQAKMLQVGYIKPFLSKVMNPPDLIAIDISLELLMTLNALDDEENLTPLGYHLAKLPLDPQTGKMILFAAIFSCVDPIFSVAASLNHRDPFIIPPIAKKEAATEKWKELAGNTKSDHLAVVQAIYNWETAEKQRRGFQFAKQYFLSHSNIAFLCNLKKQFAQELYGMKFLNFPSEKNEDANLYSNNISVLKAIICAGLYPNVAIIRDIQFKSRRVIKYIDTPEDGKVQLHLKSINYDEHDFESRFLMYHLKLKSFAVCLHDTTMVFPLPLLFFGHKFEISRLNEMVVITVSKDIQFTCLESTALLIKELRQRLDLLLEHKICHPGVINWSPDSDEGILLRAIIKLISSEDKRLTNVYKSDEALEEDESGDSDSDDYYDSP</sequence>
<dbReference type="GO" id="GO:0005634">
    <property type="term" value="C:nucleus"/>
    <property type="evidence" value="ECO:0007669"/>
    <property type="project" value="TreeGrafter"/>
</dbReference>
<dbReference type="PANTHER" id="PTHR18934">
    <property type="entry name" value="ATP-DEPENDENT RNA HELICASE"/>
    <property type="match status" value="1"/>
</dbReference>
<comment type="catalytic activity">
    <reaction evidence="7">
        <text>ATP + H2O = ADP + phosphate + H(+)</text>
        <dbReference type="Rhea" id="RHEA:13065"/>
        <dbReference type="ChEBI" id="CHEBI:15377"/>
        <dbReference type="ChEBI" id="CHEBI:15378"/>
        <dbReference type="ChEBI" id="CHEBI:30616"/>
        <dbReference type="ChEBI" id="CHEBI:43474"/>
        <dbReference type="ChEBI" id="CHEBI:456216"/>
        <dbReference type="EC" id="3.6.4.13"/>
    </reaction>
</comment>
<dbReference type="CDD" id="cd18791">
    <property type="entry name" value="SF2_C_RHA"/>
    <property type="match status" value="1"/>
</dbReference>
<dbReference type="InterPro" id="IPR014001">
    <property type="entry name" value="Helicase_ATP-bd"/>
</dbReference>
<dbReference type="Gene3D" id="3.40.50.300">
    <property type="entry name" value="P-loop containing nucleotide triphosphate hydrolases"/>
    <property type="match status" value="2"/>
</dbReference>
<dbReference type="SMART" id="SM00847">
    <property type="entry name" value="HA2"/>
    <property type="match status" value="1"/>
</dbReference>
<dbReference type="InterPro" id="IPR002464">
    <property type="entry name" value="DNA/RNA_helicase_DEAH_CS"/>
</dbReference>
<dbReference type="PANTHER" id="PTHR18934:SF237">
    <property type="entry name" value="ATP-DEPENDENT DNA_RNA HELICASE DHX36"/>
    <property type="match status" value="1"/>
</dbReference>
<dbReference type="SMART" id="SM00490">
    <property type="entry name" value="HELICc"/>
    <property type="match status" value="1"/>
</dbReference>
<reference evidence="11" key="1">
    <citation type="submission" date="2015-12" db="EMBL/GenBank/DDBJ databases">
        <title>De novo transcriptome assembly of four potential Pierce s Disease insect vectors from Arizona vineyards.</title>
        <authorList>
            <person name="Tassone E.E."/>
        </authorList>
    </citation>
    <scope>NUCLEOTIDE SEQUENCE</scope>
</reference>
<dbReference type="InterPro" id="IPR048333">
    <property type="entry name" value="HA2_WH"/>
</dbReference>
<dbReference type="InterPro" id="IPR011545">
    <property type="entry name" value="DEAD/DEAH_box_helicase_dom"/>
</dbReference>
<dbReference type="Pfam" id="PF00270">
    <property type="entry name" value="DEAD"/>
    <property type="match status" value="1"/>
</dbReference>
<dbReference type="EC" id="3.6.4.13" evidence="1"/>
<evidence type="ECO:0000313" key="11">
    <source>
        <dbReference type="EMBL" id="JAS36044.1"/>
    </source>
</evidence>
<name>A0A1B6EDU7_9HEMI</name>
<feature type="domain" description="Helicase C-terminal" evidence="10">
    <location>
        <begin position="569"/>
        <end position="739"/>
    </location>
</feature>
<keyword evidence="3" id="KW-0378">Hydrolase</keyword>
<dbReference type="GO" id="GO:0016787">
    <property type="term" value="F:hydrolase activity"/>
    <property type="evidence" value="ECO:0007669"/>
    <property type="project" value="UniProtKB-KW"/>
</dbReference>
<dbReference type="Pfam" id="PF04408">
    <property type="entry name" value="WHD_HA2"/>
    <property type="match status" value="1"/>
</dbReference>
<dbReference type="FunFam" id="3.40.50.300:FF:000500">
    <property type="entry name" value="ATP-dependent RNA helicase DHX29"/>
    <property type="match status" value="1"/>
</dbReference>
<dbReference type="GO" id="GO:0003724">
    <property type="term" value="F:RNA helicase activity"/>
    <property type="evidence" value="ECO:0007669"/>
    <property type="project" value="UniProtKB-EC"/>
</dbReference>
<evidence type="ECO:0000256" key="4">
    <source>
        <dbReference type="ARBA" id="ARBA00022806"/>
    </source>
</evidence>
<dbReference type="GO" id="GO:0005524">
    <property type="term" value="F:ATP binding"/>
    <property type="evidence" value="ECO:0007669"/>
    <property type="project" value="UniProtKB-KW"/>
</dbReference>
<evidence type="ECO:0000256" key="1">
    <source>
        <dbReference type="ARBA" id="ARBA00012552"/>
    </source>
</evidence>
<dbReference type="InterPro" id="IPR007502">
    <property type="entry name" value="Helicase-assoc_dom"/>
</dbReference>
<dbReference type="GO" id="GO:0002151">
    <property type="term" value="F:G-quadruplex RNA binding"/>
    <property type="evidence" value="ECO:0007669"/>
    <property type="project" value="TreeGrafter"/>
</dbReference>
<evidence type="ECO:0000256" key="2">
    <source>
        <dbReference type="ARBA" id="ARBA00022741"/>
    </source>
</evidence>